<dbReference type="Proteomes" id="UP000808349">
    <property type="component" value="Unassembled WGS sequence"/>
</dbReference>
<evidence type="ECO:0000313" key="2">
    <source>
        <dbReference type="Proteomes" id="UP000808349"/>
    </source>
</evidence>
<organism evidence="1 2">
    <name type="scientific">Candidatus Defluviibacterium haderslevense</name>
    <dbReference type="NCBI Taxonomy" id="2981993"/>
    <lineage>
        <taxon>Bacteria</taxon>
        <taxon>Pseudomonadati</taxon>
        <taxon>Bacteroidota</taxon>
        <taxon>Saprospiria</taxon>
        <taxon>Saprospirales</taxon>
        <taxon>Saprospiraceae</taxon>
        <taxon>Candidatus Defluviibacterium</taxon>
    </lineage>
</organism>
<name>A0A9D7XH00_9BACT</name>
<accession>A0A9D7XH00</accession>
<evidence type="ECO:0000313" key="1">
    <source>
        <dbReference type="EMBL" id="MBK9717193.1"/>
    </source>
</evidence>
<dbReference type="AlphaFoldDB" id="A0A9D7XH00"/>
<sequence>MTNNGIYLICIVVFIFCSQSCSPHHKTIQKKSDHSCYEDCVLADRYKYSAVYFPIYTKQDLNHVFVRQVKIPVSLESSIWLKKMDQNCQSPNPNDCMVWRSEKMPPLIKYYYIVTDTIKCKDFKKTIVKVNPVLVESRGYLKKLEVLCPEDLNSKMISNIQQKLTDLGYYNNEINGLITDELMNSLSIFQHENQLPFGHFDIETIKSLQIKYQLSH</sequence>
<evidence type="ECO:0008006" key="3">
    <source>
        <dbReference type="Google" id="ProtNLM"/>
    </source>
</evidence>
<protein>
    <recommendedName>
        <fullName evidence="3">Peptidoglycan binding-like domain-containing protein</fullName>
    </recommendedName>
</protein>
<proteinExistence type="predicted"/>
<gene>
    <name evidence="1" type="ORF">IPO85_06715</name>
</gene>
<dbReference type="SUPFAM" id="SSF47090">
    <property type="entry name" value="PGBD-like"/>
    <property type="match status" value="1"/>
</dbReference>
<dbReference type="InterPro" id="IPR036365">
    <property type="entry name" value="PGBD-like_sf"/>
</dbReference>
<reference evidence="1 2" key="1">
    <citation type="submission" date="2020-10" db="EMBL/GenBank/DDBJ databases">
        <title>Connecting structure to function with the recovery of over 1000 high-quality activated sludge metagenome-assembled genomes encoding full-length rRNA genes using long-read sequencing.</title>
        <authorList>
            <person name="Singleton C.M."/>
            <person name="Petriglieri F."/>
            <person name="Kristensen J.M."/>
            <person name="Kirkegaard R.H."/>
            <person name="Michaelsen T.Y."/>
            <person name="Andersen M.H."/>
            <person name="Karst S.M."/>
            <person name="Dueholm M.S."/>
            <person name="Nielsen P.H."/>
            <person name="Albertsen M."/>
        </authorList>
    </citation>
    <scope>NUCLEOTIDE SEQUENCE [LARGE SCALE GENOMIC DNA]</scope>
    <source>
        <strain evidence="1">Ribe_18-Q3-R11-54_BAT3C.373</strain>
    </source>
</reference>
<comment type="caution">
    <text evidence="1">The sequence shown here is derived from an EMBL/GenBank/DDBJ whole genome shotgun (WGS) entry which is preliminary data.</text>
</comment>
<dbReference type="EMBL" id="JADKFW010000004">
    <property type="protein sequence ID" value="MBK9717193.1"/>
    <property type="molecule type" value="Genomic_DNA"/>
</dbReference>